<name>A0A0H3G3D1_ZYMMA</name>
<reference evidence="1 2" key="1">
    <citation type="journal article" date="2011" name="J. Bacteriol.">
        <title>Genome sequence of the ethanol-producing Zymomonas mobilis subsp. mobilis lectotype strain ATCC 10988.</title>
        <authorList>
            <person name="Pappas K.M."/>
            <person name="Kouvelis V.N."/>
            <person name="Saunders E."/>
            <person name="Brettin T.S."/>
            <person name="Bruce D."/>
            <person name="Detter C."/>
            <person name="Balakireva M."/>
            <person name="Han C.S."/>
            <person name="Savvakis G."/>
            <person name="Kyrpides N.C."/>
            <person name="Typas M.A."/>
        </authorList>
    </citation>
    <scope>NUCLEOTIDE SEQUENCE [LARGE SCALE GENOMIC DNA]</scope>
    <source>
        <strain evidence="2">ATCC 10988 / DSM 424 / CCUG 17860 / LMG 404 / NCIMB 8938 / NRRL B-806 / ZM1</strain>
    </source>
</reference>
<dbReference type="KEGG" id="zmm:Zmob_1364"/>
<sequence length="79" mass="9305">MYLLGKIEKYLSATGMTPTRFGRDALNDPRFVLDLRRGREPRRRTLGRVLAYLEEHGAFIRRERKTKPFILSHHHNISA</sequence>
<organism evidence="1 2">
    <name type="scientific">Zymomonas mobilis subsp. mobilis (strain ATCC 10988 / DSM 424 / LMG 404 / NCIMB 8938 / NRRL B-806 / ZM1)</name>
    <dbReference type="NCBI Taxonomy" id="555217"/>
    <lineage>
        <taxon>Bacteria</taxon>
        <taxon>Pseudomonadati</taxon>
        <taxon>Pseudomonadota</taxon>
        <taxon>Alphaproteobacteria</taxon>
        <taxon>Sphingomonadales</taxon>
        <taxon>Zymomonadaceae</taxon>
        <taxon>Zymomonas</taxon>
    </lineage>
</organism>
<dbReference type="HOGENOM" id="CLU_190763_0_0_5"/>
<accession>A0A0H3G3D1</accession>
<dbReference type="OrthoDB" id="7376075at2"/>
<evidence type="ECO:0000313" key="1">
    <source>
        <dbReference type="EMBL" id="AEH63184.1"/>
    </source>
</evidence>
<dbReference type="eggNOG" id="ENOG5032KV2">
    <property type="taxonomic scope" value="Bacteria"/>
</dbReference>
<dbReference type="EMBL" id="CP002850">
    <property type="protein sequence ID" value="AEH63184.1"/>
    <property type="molecule type" value="Genomic_DNA"/>
</dbReference>
<proteinExistence type="predicted"/>
<protein>
    <submittedName>
        <fullName evidence="1">Uncharacterized protein</fullName>
    </submittedName>
</protein>
<dbReference type="Proteomes" id="UP000001494">
    <property type="component" value="Chromosome"/>
</dbReference>
<evidence type="ECO:0000313" key="2">
    <source>
        <dbReference type="Proteomes" id="UP000001494"/>
    </source>
</evidence>
<dbReference type="AlphaFoldDB" id="A0A0H3G3D1"/>
<gene>
    <name evidence="1" type="ordered locus">Zmob_1364</name>
</gene>